<comment type="similarity">
    <text evidence="1">Belongs to the methyltransferase superfamily. Type-7 methyltransferase family.</text>
</comment>
<name>A0AAF0QVW5_SOLVR</name>
<dbReference type="AlphaFoldDB" id="A0AAF0QVW5"/>
<organism evidence="2 3">
    <name type="scientific">Solanum verrucosum</name>
    <dbReference type="NCBI Taxonomy" id="315347"/>
    <lineage>
        <taxon>Eukaryota</taxon>
        <taxon>Viridiplantae</taxon>
        <taxon>Streptophyta</taxon>
        <taxon>Embryophyta</taxon>
        <taxon>Tracheophyta</taxon>
        <taxon>Spermatophyta</taxon>
        <taxon>Magnoliopsida</taxon>
        <taxon>eudicotyledons</taxon>
        <taxon>Gunneridae</taxon>
        <taxon>Pentapetalae</taxon>
        <taxon>asterids</taxon>
        <taxon>lamiids</taxon>
        <taxon>Solanales</taxon>
        <taxon>Solanaceae</taxon>
        <taxon>Solanoideae</taxon>
        <taxon>Solaneae</taxon>
        <taxon>Solanum</taxon>
    </lineage>
</organism>
<gene>
    <name evidence="2" type="ORF">MTR67_024747</name>
</gene>
<sequence length="232" mass="26724">MGGDGLFVTGVAGSFYTRLFPFKTLHFVHSSYNLHWLSQVPDGIESNKGNIYVASTSPPSVVKAYYEQYERDFVNFLKYRSKELVDGGCMILTILGKKNEDRFSKGACYLLEPMGRALRELVVEGSIEEEKEYTFNIPAYYPSAREVMYIVDKEGSFTIDILKTCELHIDDFDENMAQYVRAFTEPLLVSHFGDNEILMDQVFHKCREIYVNFMTKEKTTFTNVIVSLIKRN</sequence>
<dbReference type="Gene3D" id="3.40.50.150">
    <property type="entry name" value="Vaccinia Virus protein VP39"/>
    <property type="match status" value="1"/>
</dbReference>
<proteinExistence type="inferred from homology"/>
<dbReference type="SUPFAM" id="SSF53335">
    <property type="entry name" value="S-adenosyl-L-methionine-dependent methyltransferases"/>
    <property type="match status" value="1"/>
</dbReference>
<evidence type="ECO:0000256" key="1">
    <source>
        <dbReference type="ARBA" id="ARBA00007967"/>
    </source>
</evidence>
<dbReference type="PANTHER" id="PTHR31009">
    <property type="entry name" value="S-ADENOSYL-L-METHIONINE:CARBOXYL METHYLTRANSFERASE FAMILY PROTEIN"/>
    <property type="match status" value="1"/>
</dbReference>
<reference evidence="2" key="1">
    <citation type="submission" date="2023-08" db="EMBL/GenBank/DDBJ databases">
        <title>A de novo genome assembly of Solanum verrucosum Schlechtendal, a Mexican diploid species geographically isolated from the other diploid A-genome species in potato relatives.</title>
        <authorList>
            <person name="Hosaka K."/>
        </authorList>
    </citation>
    <scope>NUCLEOTIDE SEQUENCE</scope>
    <source>
        <tissue evidence="2">Young leaves</tissue>
    </source>
</reference>
<evidence type="ECO:0000313" key="2">
    <source>
        <dbReference type="EMBL" id="WMV31362.1"/>
    </source>
</evidence>
<evidence type="ECO:0000313" key="3">
    <source>
        <dbReference type="Proteomes" id="UP001234989"/>
    </source>
</evidence>
<accession>A0AAF0QVW5</accession>
<dbReference type="GO" id="GO:0008168">
    <property type="term" value="F:methyltransferase activity"/>
    <property type="evidence" value="ECO:0007669"/>
    <property type="project" value="InterPro"/>
</dbReference>
<dbReference type="EMBL" id="CP133616">
    <property type="protein sequence ID" value="WMV31362.1"/>
    <property type="molecule type" value="Genomic_DNA"/>
</dbReference>
<dbReference type="InterPro" id="IPR005299">
    <property type="entry name" value="MeTrfase_7"/>
</dbReference>
<dbReference type="InterPro" id="IPR029063">
    <property type="entry name" value="SAM-dependent_MTases_sf"/>
</dbReference>
<protein>
    <submittedName>
        <fullName evidence="2">Uncharacterized protein</fullName>
    </submittedName>
</protein>
<dbReference type="Proteomes" id="UP001234989">
    <property type="component" value="Chromosome 5"/>
</dbReference>
<dbReference type="Pfam" id="PF03492">
    <property type="entry name" value="Methyltransf_7"/>
    <property type="match status" value="1"/>
</dbReference>
<keyword evidence="3" id="KW-1185">Reference proteome</keyword>